<comment type="catalytic activity">
    <reaction evidence="1">
        <text>Release of an N-terminal amino acid, Xaa-|-Yaa- from a peptide, amide or arylamide. Xaa is preferably Ala, but may be most amino acids including Pro (slow action). When a terminal hydrophobic residue is followed by a prolyl residue, the two may be released as an intact Xaa-Pro dipeptide.</text>
        <dbReference type="EC" id="3.4.11.2"/>
    </reaction>
</comment>
<evidence type="ECO:0000256" key="4">
    <source>
        <dbReference type="ARBA" id="ARBA00012564"/>
    </source>
</evidence>
<name>A0A8J6N7T4_9BACT</name>
<dbReference type="InterPro" id="IPR037144">
    <property type="entry name" value="Peptidase_M1_pepN_C_sf"/>
</dbReference>
<feature type="domain" description="Peptidase M1 membrane alanine aminopeptidase" evidence="14">
    <location>
        <begin position="235"/>
        <end position="444"/>
    </location>
</feature>
<evidence type="ECO:0000256" key="3">
    <source>
        <dbReference type="ARBA" id="ARBA00010136"/>
    </source>
</evidence>
<comment type="similarity">
    <text evidence="3">Belongs to the peptidase M1 family.</text>
</comment>
<keyword evidence="7" id="KW-0645">Protease</keyword>
<dbReference type="InterPro" id="IPR027268">
    <property type="entry name" value="Peptidase_M4/M1_CTD_sf"/>
</dbReference>
<evidence type="ECO:0000256" key="6">
    <source>
        <dbReference type="ARBA" id="ARBA00022438"/>
    </source>
</evidence>
<dbReference type="FunFam" id="2.60.40.1840:FF:000001">
    <property type="entry name" value="Aminopeptidase N"/>
    <property type="match status" value="1"/>
</dbReference>
<evidence type="ECO:0000259" key="17">
    <source>
        <dbReference type="Pfam" id="PF17900"/>
    </source>
</evidence>
<dbReference type="AlphaFoldDB" id="A0A8J6N7T4"/>
<protein>
    <recommendedName>
        <fullName evidence="5">Aminopeptidase N</fullName>
        <ecNumber evidence="4">3.4.11.2</ecNumber>
    </recommendedName>
    <alternativeName>
        <fullName evidence="12">Alpha-aminoacylpeptide hydrolase</fullName>
    </alternativeName>
</protein>
<dbReference type="InterPro" id="IPR014782">
    <property type="entry name" value="Peptidase_M1_dom"/>
</dbReference>
<evidence type="ECO:0000256" key="1">
    <source>
        <dbReference type="ARBA" id="ARBA00000098"/>
    </source>
</evidence>
<dbReference type="InterPro" id="IPR038438">
    <property type="entry name" value="PepN_Ig-like_sf"/>
</dbReference>
<feature type="domain" description="Peptidase M1 alanyl aminopeptidase Ig-like fold" evidence="15">
    <location>
        <begin position="452"/>
        <end position="545"/>
    </location>
</feature>
<dbReference type="GO" id="GO:0008237">
    <property type="term" value="F:metallopeptidase activity"/>
    <property type="evidence" value="ECO:0007669"/>
    <property type="project" value="UniProtKB-KW"/>
</dbReference>
<dbReference type="Gene3D" id="2.60.40.1840">
    <property type="match status" value="1"/>
</dbReference>
<comment type="cofactor">
    <cofactor evidence="2">
        <name>Zn(2+)</name>
        <dbReference type="ChEBI" id="CHEBI:29105"/>
    </cofactor>
</comment>
<dbReference type="Pfam" id="PF01433">
    <property type="entry name" value="Peptidase_M1"/>
    <property type="match status" value="1"/>
</dbReference>
<evidence type="ECO:0000256" key="10">
    <source>
        <dbReference type="ARBA" id="ARBA00022833"/>
    </source>
</evidence>
<keyword evidence="8" id="KW-0479">Metal-binding</keyword>
<gene>
    <name evidence="18" type="primary">pepN</name>
    <name evidence="18" type="ORF">H8E79_04270</name>
</gene>
<reference evidence="18 19" key="1">
    <citation type="submission" date="2020-08" db="EMBL/GenBank/DDBJ databases">
        <title>Bridging the membrane lipid divide: bacteria of the FCB group superphylum have the potential to synthesize archaeal ether lipids.</title>
        <authorList>
            <person name="Villanueva L."/>
            <person name="Von Meijenfeldt F.A.B."/>
            <person name="Westbye A.B."/>
            <person name="Yadav S."/>
            <person name="Hopmans E.C."/>
            <person name="Dutilh B.E."/>
            <person name="Sinninghe Damste J.S."/>
        </authorList>
    </citation>
    <scope>NUCLEOTIDE SEQUENCE [LARGE SCALE GENOMIC DNA]</scope>
    <source>
        <strain evidence="18">NIOZ-UU81</strain>
    </source>
</reference>
<dbReference type="Gene3D" id="3.30.2010.30">
    <property type="match status" value="1"/>
</dbReference>
<dbReference type="EMBL" id="JACNLK010000035">
    <property type="protein sequence ID" value="MBC8208367.1"/>
    <property type="molecule type" value="Genomic_DNA"/>
</dbReference>
<sequence>MARPKSSTTIYRSDYHPSPYLVDEISLLVQLFDHETLVTATSQIHKNPEVGAGEAHPLTLNGRELELLRIIVNNRILTPDEYQVDANGLVISSVPDTCTVSITTRIHPENNTSLEGLYCSSGNYCTQCEAQGFRRITYYLDRPDVLARYTTRIEAEREHYPVLLANGNLTEQGELARGRHYAVWTDPFPKPCYLFAMVAGQLVALRDEFVTRSGRTIALAIYVEEKNRNRCDHAMVSLKKSMAWDEEVFGLEYDLDQYMIVAVDDFNMGAMENKGLNIFNSKYVLASPETATDQDYLGIEGVIAHEYFHNWTGNRVTCRDWFQLSLKEGLTVFRDQEFSSDMNSRAVKRIEEVRVLKTFQFREDSGPMAHPVRPDSYEEINNFYTVTVYNKGAEVVRMIHTLLGTEGFRKGMDLYFHRHDGQAVTCDDFVAAMSDATGFDLSIFTLWYSQAGTPILTVSEDWQEKDGRYSLTISQSCPATPGQESKEPFHIPISFGLLDQNGEEVPLPSNLLELRQQEETFVFDGLSGRPVPSLLRSFSAPVKMQIKRSRAEHAFLMAHDTDLFNRWDSAMMLFEDIILQLASSTNPGQKESLDPILMDTVRSLLNDQENDPALQALALTLPPETYLAQQMEIVDPDRLHQARQLVRNELGEQLAEDWRRVYNANNEPGVYSLDPGAIGLRSLKNCALSALLAVTSPKADDISLVHRQFVKANNMTDCLAALAILSNCNCSEREQALASFHKRWQHEPLVIDKWLTIQATSCLESTLDTVKNLMIHPAFSIRNPNRVRSLIGAFGTNHVRFHARNGSGYRFLADQILTLDPINPQTAARLVTPFTTWKRFDHNRQQLIQIELERILAQHGLSADVSEIVSKSLAH</sequence>
<dbReference type="SUPFAM" id="SSF55486">
    <property type="entry name" value="Metalloproteases ('zincins'), catalytic domain"/>
    <property type="match status" value="1"/>
</dbReference>
<evidence type="ECO:0000256" key="5">
    <source>
        <dbReference type="ARBA" id="ARBA00015611"/>
    </source>
</evidence>
<dbReference type="Gene3D" id="2.60.40.1730">
    <property type="entry name" value="tricorn interacting facor f3 domain"/>
    <property type="match status" value="1"/>
</dbReference>
<dbReference type="InterPro" id="IPR012779">
    <property type="entry name" value="Peptidase_M1_pepN"/>
</dbReference>
<feature type="domain" description="Peptidase M1 alanyl aminopeptidase C-terminal" evidence="16">
    <location>
        <begin position="551"/>
        <end position="874"/>
    </location>
</feature>
<dbReference type="InterPro" id="IPR035414">
    <property type="entry name" value="Peptidase_M1_pepN_Ig-like"/>
</dbReference>
<evidence type="ECO:0000259" key="15">
    <source>
        <dbReference type="Pfam" id="PF11940"/>
    </source>
</evidence>
<feature type="domain" description="Aminopeptidase N-like N-terminal" evidence="17">
    <location>
        <begin position="32"/>
        <end position="194"/>
    </location>
</feature>
<keyword evidence="10" id="KW-0862">Zinc</keyword>
<evidence type="ECO:0000256" key="9">
    <source>
        <dbReference type="ARBA" id="ARBA00022801"/>
    </source>
</evidence>
<evidence type="ECO:0000256" key="7">
    <source>
        <dbReference type="ARBA" id="ARBA00022670"/>
    </source>
</evidence>
<proteinExistence type="inferred from homology"/>
<dbReference type="GO" id="GO:0006508">
    <property type="term" value="P:proteolysis"/>
    <property type="evidence" value="ECO:0007669"/>
    <property type="project" value="UniProtKB-KW"/>
</dbReference>
<dbReference type="InterPro" id="IPR045357">
    <property type="entry name" value="Aminopeptidase_N-like_N"/>
</dbReference>
<evidence type="ECO:0000313" key="18">
    <source>
        <dbReference type="EMBL" id="MBC8208367.1"/>
    </source>
</evidence>
<dbReference type="Pfam" id="PF17432">
    <property type="entry name" value="DUF3458_C"/>
    <property type="match status" value="1"/>
</dbReference>
<dbReference type="FunFam" id="3.30.2010.30:FF:000002">
    <property type="entry name" value="Putative aminopeptidase N"/>
    <property type="match status" value="1"/>
</dbReference>
<dbReference type="PANTHER" id="PTHR46322:SF1">
    <property type="entry name" value="PUROMYCIN-SENSITIVE AMINOPEPTIDASE"/>
    <property type="match status" value="1"/>
</dbReference>
<dbReference type="Pfam" id="PF11940">
    <property type="entry name" value="DUF3458"/>
    <property type="match status" value="1"/>
</dbReference>
<evidence type="ECO:0000259" key="14">
    <source>
        <dbReference type="Pfam" id="PF01433"/>
    </source>
</evidence>
<dbReference type="Pfam" id="PF17900">
    <property type="entry name" value="Peptidase_M1_N"/>
    <property type="match status" value="1"/>
</dbReference>
<comment type="caution">
    <text evidence="18">The sequence shown here is derived from an EMBL/GenBank/DDBJ whole genome shotgun (WGS) entry which is preliminary data.</text>
</comment>
<dbReference type="InterPro" id="IPR042097">
    <property type="entry name" value="Aminopeptidase_N-like_N_sf"/>
</dbReference>
<evidence type="ECO:0000256" key="2">
    <source>
        <dbReference type="ARBA" id="ARBA00001947"/>
    </source>
</evidence>
<dbReference type="EC" id="3.4.11.2" evidence="4"/>
<dbReference type="FunFam" id="2.60.40.1730:FF:000005">
    <property type="entry name" value="Aminopeptidase N"/>
    <property type="match status" value="1"/>
</dbReference>
<dbReference type="GO" id="GO:0008270">
    <property type="term" value="F:zinc ion binding"/>
    <property type="evidence" value="ECO:0007669"/>
    <property type="project" value="InterPro"/>
</dbReference>
<dbReference type="CDD" id="cd09600">
    <property type="entry name" value="M1_APN"/>
    <property type="match status" value="1"/>
</dbReference>
<evidence type="ECO:0000313" key="19">
    <source>
        <dbReference type="Proteomes" id="UP000599024"/>
    </source>
</evidence>
<dbReference type="GO" id="GO:0016285">
    <property type="term" value="F:alanyl aminopeptidase activity"/>
    <property type="evidence" value="ECO:0007669"/>
    <property type="project" value="UniProtKB-EC"/>
</dbReference>
<dbReference type="InterPro" id="IPR001930">
    <property type="entry name" value="Peptidase_M1"/>
</dbReference>
<evidence type="ECO:0000256" key="12">
    <source>
        <dbReference type="ARBA" id="ARBA00029840"/>
    </source>
</evidence>
<keyword evidence="6 18" id="KW-0031">Aminopeptidase</keyword>
<dbReference type="Gene3D" id="1.10.390.10">
    <property type="entry name" value="Neutral Protease Domain 2"/>
    <property type="match status" value="1"/>
</dbReference>
<keyword evidence="11" id="KW-0482">Metalloprotease</keyword>
<evidence type="ECO:0000256" key="13">
    <source>
        <dbReference type="ARBA" id="ARBA00059739"/>
    </source>
</evidence>
<dbReference type="Gene3D" id="1.25.50.10">
    <property type="entry name" value="Peptidase M1, alanyl aminopeptidase, C-terminal domain"/>
    <property type="match status" value="1"/>
</dbReference>
<dbReference type="PRINTS" id="PR00756">
    <property type="entry name" value="ALADIPTASE"/>
</dbReference>
<dbReference type="NCBIfam" id="TIGR02414">
    <property type="entry name" value="pepN_proteo"/>
    <property type="match status" value="1"/>
</dbReference>
<evidence type="ECO:0000256" key="8">
    <source>
        <dbReference type="ARBA" id="ARBA00022723"/>
    </source>
</evidence>
<evidence type="ECO:0000259" key="16">
    <source>
        <dbReference type="Pfam" id="PF17432"/>
    </source>
</evidence>
<dbReference type="PANTHER" id="PTHR46322">
    <property type="entry name" value="PUROMYCIN-SENSITIVE AMINOPEPTIDASE"/>
    <property type="match status" value="1"/>
</dbReference>
<dbReference type="SUPFAM" id="SSF63737">
    <property type="entry name" value="Leukotriene A4 hydrolase N-terminal domain"/>
    <property type="match status" value="1"/>
</dbReference>
<comment type="function">
    <text evidence="13">Aminopeptidase N is involved in the degradation of intracellular peptides generated by protein breakdown during normal growth as well as in response to nutrient starvation.</text>
</comment>
<keyword evidence="9 18" id="KW-0378">Hydrolase</keyword>
<dbReference type="InterPro" id="IPR024601">
    <property type="entry name" value="Peptidase_M1_pepN_C"/>
</dbReference>
<accession>A0A8J6N7T4</accession>
<evidence type="ECO:0000256" key="11">
    <source>
        <dbReference type="ARBA" id="ARBA00023049"/>
    </source>
</evidence>
<dbReference type="Proteomes" id="UP000599024">
    <property type="component" value="Unassembled WGS sequence"/>
</dbReference>
<organism evidence="18 19">
    <name type="scientific">Candidatus Desulfatifera sulfidica</name>
    <dbReference type="NCBI Taxonomy" id="2841691"/>
    <lineage>
        <taxon>Bacteria</taxon>
        <taxon>Pseudomonadati</taxon>
        <taxon>Thermodesulfobacteriota</taxon>
        <taxon>Desulfobulbia</taxon>
        <taxon>Desulfobulbales</taxon>
        <taxon>Desulfobulbaceae</taxon>
        <taxon>Candidatus Desulfatifera</taxon>
    </lineage>
</organism>
<dbReference type="FunFam" id="1.10.390.10:FF:000002">
    <property type="entry name" value="Aminopeptidase N"/>
    <property type="match status" value="1"/>
</dbReference>